<proteinExistence type="predicted"/>
<feature type="transmembrane region" description="Helical" evidence="1">
    <location>
        <begin position="226"/>
        <end position="251"/>
    </location>
</feature>
<keyword evidence="4" id="KW-1185">Reference proteome</keyword>
<dbReference type="VEuPathDB" id="FungiDB:LELG_02602"/>
<accession>A5DZ13</accession>
<dbReference type="AlphaFoldDB" id="A5DZ13"/>
<organism evidence="2 4">
    <name type="scientific">Lodderomyces elongisporus (strain ATCC 11503 / CBS 2605 / JCM 1781 / NBRC 1676 / NRRL YB-4239)</name>
    <name type="common">Yeast</name>
    <name type="synonym">Saccharomyces elongisporus</name>
    <dbReference type="NCBI Taxonomy" id="379508"/>
    <lineage>
        <taxon>Eukaryota</taxon>
        <taxon>Fungi</taxon>
        <taxon>Dikarya</taxon>
        <taxon>Ascomycota</taxon>
        <taxon>Saccharomycotina</taxon>
        <taxon>Pichiomycetes</taxon>
        <taxon>Debaryomycetaceae</taxon>
        <taxon>Candida/Lodderomyces clade</taxon>
        <taxon>Lodderomyces</taxon>
    </lineage>
</organism>
<reference evidence="2" key="1">
    <citation type="submission" date="2006-07" db="EMBL/GenBank/DDBJ databases">
        <title>The genome sequence of Lodderomyces elongisporus.</title>
        <authorList>
            <consortium name="The Broad Institute Genome Sequencing Platform"/>
            <person name="Birren B."/>
            <person name="Lander E."/>
            <person name="Galagan J."/>
            <person name="Nusbaum C."/>
            <person name="Devon K."/>
            <person name="Cuomo C."/>
            <person name="Jaffe D."/>
            <person name="Butler J."/>
            <person name="Alvarez P."/>
            <person name="Gnerre S."/>
            <person name="Grabherr M."/>
            <person name="Kleber M."/>
            <person name="Mauceli E."/>
            <person name="Brockman W."/>
            <person name="MacCallum I.A."/>
            <person name="Rounsley S."/>
            <person name="Young S."/>
            <person name="LaButti K."/>
            <person name="Pushparaj V."/>
            <person name="DeCaprio D."/>
            <person name="Crawford M."/>
            <person name="Koehrsen M."/>
            <person name="Engels R."/>
            <person name="Montgomery P."/>
            <person name="Pearson M."/>
            <person name="Howarth C."/>
            <person name="Larson L."/>
            <person name="Luoma S."/>
            <person name="White J."/>
            <person name="Kodira C."/>
            <person name="Zeng Q."/>
            <person name="Yandava C."/>
            <person name="Alvarado L."/>
            <person name="O'leary S."/>
            <person name="Kurtzman C."/>
            <person name="Reedy J."/>
            <person name="Heitman J."/>
        </authorList>
    </citation>
    <scope>NUCLEOTIDE SEQUENCE</scope>
    <source>
        <strain evidence="2">NRRL YB-4239</strain>
    </source>
</reference>
<reference evidence="2 4" key="2">
    <citation type="journal article" date="2009" name="Nature">
        <title>Evolution of pathogenicity and sexual reproduction in eight Candida genomes.</title>
        <authorList>
            <person name="Butler G."/>
            <person name="Rasmussen M.D."/>
            <person name="Lin M.F."/>
            <person name="Santos M.A."/>
            <person name="Sakthikumar S."/>
            <person name="Munro C.A."/>
            <person name="Rheinbay E."/>
            <person name="Grabherr M."/>
            <person name="Forche A."/>
            <person name="Reedy J.L."/>
            <person name="Agrafioti I."/>
            <person name="Arnaud M.B."/>
            <person name="Bates S."/>
            <person name="Brown A.J."/>
            <person name="Brunke S."/>
            <person name="Costanzo M.C."/>
            <person name="Fitzpatrick D.A."/>
            <person name="de Groot P.W."/>
            <person name="Harris D."/>
            <person name="Hoyer L.L."/>
            <person name="Hube B."/>
            <person name="Klis F.M."/>
            <person name="Kodira C."/>
            <person name="Lennard N."/>
            <person name="Logue M.E."/>
            <person name="Martin R."/>
            <person name="Neiman A.M."/>
            <person name="Nikolaou E."/>
            <person name="Quail M.A."/>
            <person name="Quinn J."/>
            <person name="Santos M.C."/>
            <person name="Schmitzberger F.F."/>
            <person name="Sherlock G."/>
            <person name="Shah P."/>
            <person name="Silverstein K.A."/>
            <person name="Skrzypek M.S."/>
            <person name="Soll D."/>
            <person name="Staggs R."/>
            <person name="Stansfield I."/>
            <person name="Stumpf M.P."/>
            <person name="Sudbery P.E."/>
            <person name="Srikantha T."/>
            <person name="Zeng Q."/>
            <person name="Berman J."/>
            <person name="Berriman M."/>
            <person name="Heitman J."/>
            <person name="Gow N.A."/>
            <person name="Lorenz M.C."/>
            <person name="Birren B.W."/>
            <person name="Kellis M."/>
            <person name="Cuomo C.A."/>
        </authorList>
    </citation>
    <scope>NUCLEOTIDE SEQUENCE [LARGE SCALE GENOMIC DNA]</scope>
    <source>
        <strain evidence="4">ATCC 11503 / BCRC 21390 / CBS 2605 / JCM 1781 / NBRC 1676 / NRRL YB-4239</strain>
        <strain evidence="2">NRRL YB-4239</strain>
    </source>
</reference>
<protein>
    <submittedName>
        <fullName evidence="2">Uncharacterized protein</fullName>
    </submittedName>
</protein>
<keyword evidence="1" id="KW-0472">Membrane</keyword>
<keyword evidence="1" id="KW-0812">Transmembrane</keyword>
<evidence type="ECO:0000313" key="3">
    <source>
        <dbReference type="EMBL" id="EDK44423.1"/>
    </source>
</evidence>
<feature type="transmembrane region" description="Helical" evidence="1">
    <location>
        <begin position="163"/>
        <end position="186"/>
    </location>
</feature>
<dbReference type="EMBL" id="CH981526">
    <property type="protein sequence ID" value="EDK44421.1"/>
    <property type="molecule type" value="Genomic_DNA"/>
</dbReference>
<dbReference type="VEuPathDB" id="FungiDB:LELG_02600"/>
<dbReference type="eggNOG" id="ENOG502SEFM">
    <property type="taxonomic scope" value="Eukaryota"/>
</dbReference>
<evidence type="ECO:0000313" key="2">
    <source>
        <dbReference type="EMBL" id="EDK44421.1"/>
    </source>
</evidence>
<feature type="transmembrane region" description="Helical" evidence="1">
    <location>
        <begin position="192"/>
        <end position="219"/>
    </location>
</feature>
<sequence length="268" mass="29745">MIPKQGSPPTSATVSHSLPQHCTSVAADSHIYSELGRSCDKMAPLSYDLVRGTKNVEDAYALGVSTRHSGIILSQVGLCKSPCKLFQMVQKKSLWNLLPGFVNVASKSLFARVGIAPLLLPPLIFIIFIIFIISNIFIIVCAIRRRPNSNYAIQTCQKCFWCYSWCFFLVVSLVALLMVLLVVLLMLCLVVLLMLCLVVLLVLCLVVLLMLCLVVLLMVLLMLCLVVLLMVLLMLCLVVLLFLLLIFALFFSNINTLFCLCKHSAICN</sequence>
<dbReference type="InParanoid" id="A5DZ13"/>
<gene>
    <name evidence="2" type="ORF">LELG_02600</name>
    <name evidence="3" type="ORF">LELG_02602</name>
</gene>
<dbReference type="HOGENOM" id="CLU_090717_0_0_1"/>
<feature type="transmembrane region" description="Helical" evidence="1">
    <location>
        <begin position="94"/>
        <end position="111"/>
    </location>
</feature>
<evidence type="ECO:0000256" key="1">
    <source>
        <dbReference type="SAM" id="Phobius"/>
    </source>
</evidence>
<dbReference type="Proteomes" id="UP000001996">
    <property type="component" value="Unassembled WGS sequence"/>
</dbReference>
<keyword evidence="1" id="KW-1133">Transmembrane helix</keyword>
<feature type="transmembrane region" description="Helical" evidence="1">
    <location>
        <begin position="123"/>
        <end position="143"/>
    </location>
</feature>
<evidence type="ECO:0000313" key="4">
    <source>
        <dbReference type="Proteomes" id="UP000001996"/>
    </source>
</evidence>
<dbReference type="EMBL" id="CH981526">
    <property type="protein sequence ID" value="EDK44423.1"/>
    <property type="molecule type" value="Genomic_DNA"/>
</dbReference>
<name>A5DZ13_LODEL</name>